<protein>
    <submittedName>
        <fullName evidence="2">Uncharacterized protein</fullName>
    </submittedName>
</protein>
<keyword evidence="3" id="KW-1185">Reference proteome</keyword>
<name>A0A8J6CGP3_DIALT</name>
<sequence length="215" mass="22679">MIVGSSAMISRRLLLHAIAVLPLGSRLASAPARATDELPDGPAPSAPPMRTIEQGAARYTVPGIWAEPVAPLAGSQPGPWMDSVNGPVADRIEVSATPTNLISLDDLGEISRVPLSKLGFDGLERADLVAAVRRQGSGDGVSASPYFDYDLALSPATCERDQEIVSGSCLPTRVVLLSCTVRSGKLHALRVDASPAQWRKAGTTLRDVRRSFTVT</sequence>
<dbReference type="EMBL" id="JAGTXO010000003">
    <property type="protein sequence ID" value="KAG8469340.1"/>
    <property type="molecule type" value="Genomic_DNA"/>
</dbReference>
<dbReference type="SUPFAM" id="SSF55724">
    <property type="entry name" value="Mog1p/PsbP-like"/>
    <property type="match status" value="1"/>
</dbReference>
<dbReference type="AlphaFoldDB" id="A0A8J6CGP3"/>
<keyword evidence="1" id="KW-0732">Signal</keyword>
<organism evidence="2 3">
    <name type="scientific">Diacronema lutheri</name>
    <name type="common">Unicellular marine alga</name>
    <name type="synonym">Monochrysis lutheri</name>
    <dbReference type="NCBI Taxonomy" id="2081491"/>
    <lineage>
        <taxon>Eukaryota</taxon>
        <taxon>Haptista</taxon>
        <taxon>Haptophyta</taxon>
        <taxon>Pavlovophyceae</taxon>
        <taxon>Pavlovales</taxon>
        <taxon>Pavlovaceae</taxon>
        <taxon>Diacronema</taxon>
    </lineage>
</organism>
<reference evidence="2" key="1">
    <citation type="submission" date="2021-05" db="EMBL/GenBank/DDBJ databases">
        <title>The genome of the haptophyte Pavlova lutheri (Diacronema luteri, Pavlovales) - a model for lipid biosynthesis in eukaryotic algae.</title>
        <authorList>
            <person name="Hulatt C.J."/>
            <person name="Posewitz M.C."/>
        </authorList>
    </citation>
    <scope>NUCLEOTIDE SEQUENCE</scope>
    <source>
        <strain evidence="2">NIVA-4/92</strain>
    </source>
</reference>
<feature type="signal peptide" evidence="1">
    <location>
        <begin position="1"/>
        <end position="34"/>
    </location>
</feature>
<accession>A0A8J6CGP3</accession>
<dbReference type="Gene3D" id="3.40.1000.10">
    <property type="entry name" value="Mog1/PsbP, alpha/beta/alpha sandwich"/>
    <property type="match status" value="1"/>
</dbReference>
<proteinExistence type="predicted"/>
<evidence type="ECO:0000313" key="2">
    <source>
        <dbReference type="EMBL" id="KAG8469340.1"/>
    </source>
</evidence>
<comment type="caution">
    <text evidence="2">The sequence shown here is derived from an EMBL/GenBank/DDBJ whole genome shotgun (WGS) entry which is preliminary data.</text>
</comment>
<evidence type="ECO:0000313" key="3">
    <source>
        <dbReference type="Proteomes" id="UP000751190"/>
    </source>
</evidence>
<evidence type="ECO:0000256" key="1">
    <source>
        <dbReference type="SAM" id="SignalP"/>
    </source>
</evidence>
<dbReference type="OrthoDB" id="498266at2759"/>
<dbReference type="InterPro" id="IPR016123">
    <property type="entry name" value="Mog1/PsbP_a/b/a-sand"/>
</dbReference>
<dbReference type="Proteomes" id="UP000751190">
    <property type="component" value="Unassembled WGS sequence"/>
</dbReference>
<feature type="chain" id="PRO_5035209393" evidence="1">
    <location>
        <begin position="35"/>
        <end position="215"/>
    </location>
</feature>
<gene>
    <name evidence="2" type="ORF">KFE25_007858</name>
</gene>